<keyword evidence="1" id="KW-0645">Protease</keyword>
<keyword evidence="6" id="KW-0647">Proteasome</keyword>
<proteinExistence type="predicted"/>
<dbReference type="InterPro" id="IPR001353">
    <property type="entry name" value="Proteasome_sua/b"/>
</dbReference>
<dbReference type="GO" id="GO:0051603">
    <property type="term" value="P:proteolysis involved in protein catabolic process"/>
    <property type="evidence" value="ECO:0007669"/>
    <property type="project" value="InterPro"/>
</dbReference>
<evidence type="ECO:0000256" key="5">
    <source>
        <dbReference type="ARBA" id="ARBA00026071"/>
    </source>
</evidence>
<reference evidence="6 7" key="1">
    <citation type="journal article" date="2019" name="Sci. Rep.">
        <title>Orb-weaving spider Araneus ventricosus genome elucidates the spidroin gene catalogue.</title>
        <authorList>
            <person name="Kono N."/>
            <person name="Nakamura H."/>
            <person name="Ohtoshi R."/>
            <person name="Moran D.A.P."/>
            <person name="Shinohara A."/>
            <person name="Yoshida Y."/>
            <person name="Fujiwara M."/>
            <person name="Mori M."/>
            <person name="Tomita M."/>
            <person name="Arakawa K."/>
        </authorList>
    </citation>
    <scope>NUCLEOTIDE SEQUENCE [LARGE SCALE GENOMIC DNA]</scope>
</reference>
<dbReference type="GO" id="GO:0005839">
    <property type="term" value="C:proteasome core complex"/>
    <property type="evidence" value="ECO:0007669"/>
    <property type="project" value="InterPro"/>
</dbReference>
<dbReference type="Pfam" id="PF00227">
    <property type="entry name" value="Proteasome"/>
    <property type="match status" value="1"/>
</dbReference>
<sequence>MLEKQCPALLHPWGMELSWVLIPELVRSLCCRITKKRVDRIYLIRYQGHVCAALILGGVDLCGPSIYTIDPHGSSKNILYDTMDSGSLAAMSVLEMGWKPYLKWDEAKQLVCDAIAAGIFNDLGSGAM</sequence>
<evidence type="ECO:0000256" key="4">
    <source>
        <dbReference type="ARBA" id="ARBA00023242"/>
    </source>
</evidence>
<name>A0A4Y2QSM3_ARAVE</name>
<dbReference type="AlphaFoldDB" id="A0A4Y2QSM3"/>
<dbReference type="EMBL" id="BGPR01014713">
    <property type="protein sequence ID" value="GBN66374.1"/>
    <property type="molecule type" value="Genomic_DNA"/>
</dbReference>
<keyword evidence="3" id="KW-0378">Hydrolase</keyword>
<evidence type="ECO:0000256" key="1">
    <source>
        <dbReference type="ARBA" id="ARBA00022670"/>
    </source>
</evidence>
<evidence type="ECO:0000256" key="3">
    <source>
        <dbReference type="ARBA" id="ARBA00022801"/>
    </source>
</evidence>
<dbReference type="Proteomes" id="UP000499080">
    <property type="component" value="Unassembled WGS sequence"/>
</dbReference>
<dbReference type="Gene3D" id="3.60.20.10">
    <property type="entry name" value="Glutamine Phosphoribosylpyrophosphate, subunit 1, domain 1"/>
    <property type="match status" value="1"/>
</dbReference>
<dbReference type="GO" id="GO:0004298">
    <property type="term" value="F:threonine-type endopeptidase activity"/>
    <property type="evidence" value="ECO:0007669"/>
    <property type="project" value="UniProtKB-KW"/>
</dbReference>
<keyword evidence="7" id="KW-1185">Reference proteome</keyword>
<dbReference type="SUPFAM" id="SSF56235">
    <property type="entry name" value="N-terminal nucleophile aminohydrolases (Ntn hydrolases)"/>
    <property type="match status" value="1"/>
</dbReference>
<dbReference type="PANTHER" id="PTHR32194">
    <property type="entry name" value="METALLOPROTEASE TLDD"/>
    <property type="match status" value="1"/>
</dbReference>
<protein>
    <submittedName>
        <fullName evidence="6">Proteasome subunit beta type-7</fullName>
    </submittedName>
</protein>
<dbReference type="PANTHER" id="PTHR32194:SF4">
    <property type="entry name" value="PROTEASOME SUBUNIT BETA TYPE-7"/>
    <property type="match status" value="1"/>
</dbReference>
<gene>
    <name evidence="6" type="primary">PSMB7_0</name>
    <name evidence="6" type="ORF">AVEN_113530_1</name>
</gene>
<comment type="subunit">
    <text evidence="5">The 26S proteasome consists of a 20S proteasome core and two 19S regulatory subunits. The 20S proteasome core is composed of 28 subunits that are arranged in four stacked rings, resulting in a barrel-shaped structure. The two end rings are each formed by seven alpha subunits, and the two central rings are each formed by seven beta subunits. The catalytic chamber with the active sites is on the inside of the barrel.</text>
</comment>
<organism evidence="6 7">
    <name type="scientific">Araneus ventricosus</name>
    <name type="common">Orbweaver spider</name>
    <name type="synonym">Epeira ventricosa</name>
    <dbReference type="NCBI Taxonomy" id="182803"/>
    <lineage>
        <taxon>Eukaryota</taxon>
        <taxon>Metazoa</taxon>
        <taxon>Ecdysozoa</taxon>
        <taxon>Arthropoda</taxon>
        <taxon>Chelicerata</taxon>
        <taxon>Arachnida</taxon>
        <taxon>Araneae</taxon>
        <taxon>Araneomorphae</taxon>
        <taxon>Entelegynae</taxon>
        <taxon>Araneoidea</taxon>
        <taxon>Araneidae</taxon>
        <taxon>Araneus</taxon>
    </lineage>
</organism>
<evidence type="ECO:0000313" key="7">
    <source>
        <dbReference type="Proteomes" id="UP000499080"/>
    </source>
</evidence>
<dbReference type="InterPro" id="IPR029055">
    <property type="entry name" value="Ntn_hydrolases_N"/>
</dbReference>
<keyword evidence="2" id="KW-0888">Threonine protease</keyword>
<evidence type="ECO:0000313" key="6">
    <source>
        <dbReference type="EMBL" id="GBN66374.1"/>
    </source>
</evidence>
<evidence type="ECO:0000256" key="2">
    <source>
        <dbReference type="ARBA" id="ARBA00022698"/>
    </source>
</evidence>
<accession>A0A4Y2QSM3</accession>
<keyword evidence="4" id="KW-0539">Nucleus</keyword>
<dbReference type="GO" id="GO:0005737">
    <property type="term" value="C:cytoplasm"/>
    <property type="evidence" value="ECO:0007669"/>
    <property type="project" value="TreeGrafter"/>
</dbReference>
<comment type="caution">
    <text evidence="6">The sequence shown here is derived from an EMBL/GenBank/DDBJ whole genome shotgun (WGS) entry which is preliminary data.</text>
</comment>
<dbReference type="InterPro" id="IPR023333">
    <property type="entry name" value="Proteasome_suB-type"/>
</dbReference>
<dbReference type="OrthoDB" id="429533at2759"/>